<dbReference type="Proteomes" id="UP000076761">
    <property type="component" value="Unassembled WGS sequence"/>
</dbReference>
<dbReference type="EMBL" id="KV425618">
    <property type="protein sequence ID" value="KZT20600.1"/>
    <property type="molecule type" value="Genomic_DNA"/>
</dbReference>
<sequence>MNCVQLTSVRQDQTISYTVDGSSCHLGGPDSLIQWFSAAYSDLNREVLAADENIHPVAMAESSSGDTSWFDMLGEISPESHDQLLEDKQAMENEEPIVGDPWSVERQPNFSKDAYIHVRLPLNRPLVSILDEVKRTGNARDIVEFIFHAMIAHQRLHEDVGELHGDLSPNTILCLPNNSDLANLEGDGPRFRGFLWDYEPAREYGLSEFPGFVLNRFMSKLPAEMSNLNITDLMAQLALLGRSE</sequence>
<dbReference type="InParanoid" id="A0A165P6Q3"/>
<protein>
    <recommendedName>
        <fullName evidence="3">Fungal-type protein kinase domain-containing protein</fullName>
    </recommendedName>
</protein>
<proteinExistence type="predicted"/>
<keyword evidence="2" id="KW-1185">Reference proteome</keyword>
<evidence type="ECO:0000313" key="2">
    <source>
        <dbReference type="Proteomes" id="UP000076761"/>
    </source>
</evidence>
<name>A0A165P6Q3_9AGAM</name>
<dbReference type="OrthoDB" id="2747778at2759"/>
<dbReference type="AlphaFoldDB" id="A0A165P6Q3"/>
<gene>
    <name evidence="1" type="ORF">NEOLEDRAFT_1140578</name>
</gene>
<organism evidence="1 2">
    <name type="scientific">Neolentinus lepideus HHB14362 ss-1</name>
    <dbReference type="NCBI Taxonomy" id="1314782"/>
    <lineage>
        <taxon>Eukaryota</taxon>
        <taxon>Fungi</taxon>
        <taxon>Dikarya</taxon>
        <taxon>Basidiomycota</taxon>
        <taxon>Agaricomycotina</taxon>
        <taxon>Agaricomycetes</taxon>
        <taxon>Gloeophyllales</taxon>
        <taxon>Gloeophyllaceae</taxon>
        <taxon>Neolentinus</taxon>
    </lineage>
</organism>
<reference evidence="1 2" key="1">
    <citation type="journal article" date="2016" name="Mol. Biol. Evol.">
        <title>Comparative Genomics of Early-Diverging Mushroom-Forming Fungi Provides Insights into the Origins of Lignocellulose Decay Capabilities.</title>
        <authorList>
            <person name="Nagy L.G."/>
            <person name="Riley R."/>
            <person name="Tritt A."/>
            <person name="Adam C."/>
            <person name="Daum C."/>
            <person name="Floudas D."/>
            <person name="Sun H."/>
            <person name="Yadav J.S."/>
            <person name="Pangilinan J."/>
            <person name="Larsson K.H."/>
            <person name="Matsuura K."/>
            <person name="Barry K."/>
            <person name="Labutti K."/>
            <person name="Kuo R."/>
            <person name="Ohm R.A."/>
            <person name="Bhattacharya S.S."/>
            <person name="Shirouzu T."/>
            <person name="Yoshinaga Y."/>
            <person name="Martin F.M."/>
            <person name="Grigoriev I.V."/>
            <person name="Hibbett D.S."/>
        </authorList>
    </citation>
    <scope>NUCLEOTIDE SEQUENCE [LARGE SCALE GENOMIC DNA]</scope>
    <source>
        <strain evidence="1 2">HHB14362 ss-1</strain>
    </source>
</reference>
<evidence type="ECO:0000313" key="1">
    <source>
        <dbReference type="EMBL" id="KZT20600.1"/>
    </source>
</evidence>
<accession>A0A165P6Q3</accession>
<evidence type="ECO:0008006" key="3">
    <source>
        <dbReference type="Google" id="ProtNLM"/>
    </source>
</evidence>